<feature type="compositionally biased region" description="Gly residues" evidence="8">
    <location>
        <begin position="198"/>
        <end position="211"/>
    </location>
</feature>
<evidence type="ECO:0000256" key="5">
    <source>
        <dbReference type="ARBA" id="ARBA00022989"/>
    </source>
</evidence>
<comment type="subcellular location">
    <subcellularLocation>
        <location evidence="1">Cell membrane</location>
        <topology evidence="1">Multi-pass membrane protein</topology>
    </subcellularLocation>
</comment>
<keyword evidence="5" id="KW-1133">Transmembrane helix</keyword>
<dbReference type="RefSeq" id="XP_007509260.1">
    <property type="nucleotide sequence ID" value="XM_007509198.1"/>
</dbReference>
<gene>
    <name evidence="9" type="ordered locus">Bathy14g02960</name>
</gene>
<dbReference type="InterPro" id="IPR044669">
    <property type="entry name" value="YneE/VCCN1/2-like"/>
</dbReference>
<keyword evidence="4" id="KW-0812">Transmembrane</keyword>
<dbReference type="GO" id="GO:0005254">
    <property type="term" value="F:chloride channel activity"/>
    <property type="evidence" value="ECO:0007669"/>
    <property type="project" value="InterPro"/>
</dbReference>
<evidence type="ECO:0000256" key="2">
    <source>
        <dbReference type="ARBA" id="ARBA00022448"/>
    </source>
</evidence>
<dbReference type="EMBL" id="FO082265">
    <property type="protein sequence ID" value="CCO19717.1"/>
    <property type="molecule type" value="Genomic_DNA"/>
</dbReference>
<sequence length="931" mass="102711">MQLSTQMSGSNLSTKRQNFQAHTHTLSRFAVKANPQPTKKNRSIVRTITSESISGSRDEDFSKLPQESQTSRRDALDLNKKIADDTLLPPSMREPGAKKMGATNESNIILSDNIGLPSTRSASNKKHADLEELKAKVLSQKIFKTDSGKTSTNINNNNKQQSKFFLMDKKGVPGLDKNKGIQSNIGALTQSIRQSDNGDGGVGGGGDGHNGGNSDDDESDFDPDAFSIAETRILWIDRVYRDAYDIVLRTKQRMINIWITRDPSKTTRLLLFSVSGVSLFVLSLILYPENPLDFNDSGIFSSVFGRNPRWLLNRELGPLQPTLLSTTFACAAAFAKVRLGANLKPLSNFMHGVLGLPMGFMLVFRWNNAHERWWYGRTCLGNILFYCKNLGGTFCTWVAPDDPILAARALALINTLKECVADRLNGTSITDASVVQRLTTPLDSDDLEGLFGASNKVLFCLEALRGCVQEAFRRGYMPPAIASTVHAEVASIMDNYGSCEKVVNQPPPGCIITHLKCTLMVYVCSLPFILVHEVGVFGVVPVTTLLSLALFGIEAAAEQIEQPFGNRPYDLPVRALMRDNSRDLDQTSKRVLGFTGFVNGRRDLEIDKIVSAPNSLALNLEEEGNSTNNVQSEIGGKNKKIYDEEIRTREVLDQLDPFFEDRGKVVNSKTKASNARDWTESSLALGKNCNSSSDVFFTDNLRTSASSNTGISKDLQTLNVSSEDSGASTLTGSGNTDSSNTPMKPTLDWKREADDESTKSHAMNSHNLDSFSISPDSRVLINESSGIIYEKIKANGGTRKLPTWKTQAPIEIMDQVDERSVPDSPKYHTSRMRKANLDCDEYDHKINSVQTPGRNASVDRMSFTSPAGNNYSIGDIQLTPHPKVSRIIRSSPEGETDIRDIPHRDSFGLKKLGLDLDEKFVSISHKRNVRK</sequence>
<dbReference type="PANTHER" id="PTHR33281:SF19">
    <property type="entry name" value="VOLTAGE-DEPENDENT ANION CHANNEL-FORMING PROTEIN YNEE"/>
    <property type="match status" value="1"/>
</dbReference>
<protein>
    <submittedName>
        <fullName evidence="9">Uncharacterized protein</fullName>
    </submittedName>
</protein>
<feature type="compositionally biased region" description="Polar residues" evidence="8">
    <location>
        <begin position="44"/>
        <end position="55"/>
    </location>
</feature>
<dbReference type="Proteomes" id="UP000198341">
    <property type="component" value="Chromosome 14"/>
</dbReference>
<feature type="compositionally biased region" description="Basic and acidic residues" evidence="8">
    <location>
        <begin position="70"/>
        <end position="84"/>
    </location>
</feature>
<reference evidence="9 10" key="1">
    <citation type="submission" date="2011-10" db="EMBL/GenBank/DDBJ databases">
        <authorList>
            <person name="Genoscope - CEA"/>
        </authorList>
    </citation>
    <scope>NUCLEOTIDE SEQUENCE [LARGE SCALE GENOMIC DNA]</scope>
    <source>
        <strain evidence="9 10">RCC 1105</strain>
    </source>
</reference>
<evidence type="ECO:0000256" key="7">
    <source>
        <dbReference type="ARBA" id="ARBA00023136"/>
    </source>
</evidence>
<evidence type="ECO:0000256" key="6">
    <source>
        <dbReference type="ARBA" id="ARBA00023065"/>
    </source>
</evidence>
<keyword evidence="6" id="KW-0406">Ion transport</keyword>
<dbReference type="GeneID" id="19011998"/>
<dbReference type="Pfam" id="PF25539">
    <property type="entry name" value="Bestrophin_2"/>
    <property type="match status" value="1"/>
</dbReference>
<feature type="region of interest" description="Disordered" evidence="8">
    <location>
        <begin position="192"/>
        <end position="221"/>
    </location>
</feature>
<feature type="region of interest" description="Disordered" evidence="8">
    <location>
        <begin position="33"/>
        <end position="94"/>
    </location>
</feature>
<dbReference type="AlphaFoldDB" id="K8EN98"/>
<keyword evidence="10" id="KW-1185">Reference proteome</keyword>
<organism evidence="9 10">
    <name type="scientific">Bathycoccus prasinos</name>
    <dbReference type="NCBI Taxonomy" id="41875"/>
    <lineage>
        <taxon>Eukaryota</taxon>
        <taxon>Viridiplantae</taxon>
        <taxon>Chlorophyta</taxon>
        <taxon>Mamiellophyceae</taxon>
        <taxon>Mamiellales</taxon>
        <taxon>Bathycoccaceae</taxon>
        <taxon>Bathycoccus</taxon>
    </lineage>
</organism>
<dbReference type="KEGG" id="bpg:Bathy14g02960"/>
<evidence type="ECO:0000313" key="10">
    <source>
        <dbReference type="Proteomes" id="UP000198341"/>
    </source>
</evidence>
<proteinExistence type="predicted"/>
<keyword evidence="7" id="KW-0472">Membrane</keyword>
<evidence type="ECO:0000256" key="8">
    <source>
        <dbReference type="SAM" id="MobiDB-lite"/>
    </source>
</evidence>
<feature type="compositionally biased region" description="Polar residues" evidence="8">
    <location>
        <begin position="716"/>
        <end position="743"/>
    </location>
</feature>
<feature type="region of interest" description="Disordered" evidence="8">
    <location>
        <begin position="716"/>
        <end position="768"/>
    </location>
</feature>
<evidence type="ECO:0000256" key="1">
    <source>
        <dbReference type="ARBA" id="ARBA00004651"/>
    </source>
</evidence>
<evidence type="ECO:0000256" key="3">
    <source>
        <dbReference type="ARBA" id="ARBA00022475"/>
    </source>
</evidence>
<keyword evidence="2" id="KW-0813">Transport</keyword>
<dbReference type="OrthoDB" id="498681at2759"/>
<dbReference type="GO" id="GO:0005886">
    <property type="term" value="C:plasma membrane"/>
    <property type="evidence" value="ECO:0007669"/>
    <property type="project" value="UniProtKB-SubCell"/>
</dbReference>
<dbReference type="STRING" id="41875.K8EN98"/>
<accession>K8EN98</accession>
<feature type="compositionally biased region" description="Basic and acidic residues" evidence="8">
    <location>
        <begin position="747"/>
        <end position="759"/>
    </location>
</feature>
<name>K8EN98_9CHLO</name>
<evidence type="ECO:0000313" key="9">
    <source>
        <dbReference type="EMBL" id="CCO19717.1"/>
    </source>
</evidence>
<keyword evidence="3" id="KW-1003">Cell membrane</keyword>
<dbReference type="PANTHER" id="PTHR33281">
    <property type="entry name" value="UPF0187 PROTEIN YNEE"/>
    <property type="match status" value="1"/>
</dbReference>
<evidence type="ECO:0000256" key="4">
    <source>
        <dbReference type="ARBA" id="ARBA00022692"/>
    </source>
</evidence>